<dbReference type="EMBL" id="VFPO01000001">
    <property type="protein sequence ID" value="TQM71681.1"/>
    <property type="molecule type" value="Genomic_DNA"/>
</dbReference>
<accession>A0A543IM85</accession>
<organism evidence="2 3">
    <name type="scientific">Actinomadura hallensis</name>
    <dbReference type="NCBI Taxonomy" id="337895"/>
    <lineage>
        <taxon>Bacteria</taxon>
        <taxon>Bacillati</taxon>
        <taxon>Actinomycetota</taxon>
        <taxon>Actinomycetes</taxon>
        <taxon>Streptosporangiales</taxon>
        <taxon>Thermomonosporaceae</taxon>
        <taxon>Actinomadura</taxon>
    </lineage>
</organism>
<feature type="region of interest" description="Disordered" evidence="1">
    <location>
        <begin position="263"/>
        <end position="285"/>
    </location>
</feature>
<comment type="caution">
    <text evidence="2">The sequence shown here is derived from an EMBL/GenBank/DDBJ whole genome shotgun (WGS) entry which is preliminary data.</text>
</comment>
<dbReference type="Proteomes" id="UP000316706">
    <property type="component" value="Unassembled WGS sequence"/>
</dbReference>
<dbReference type="SUPFAM" id="SSF89392">
    <property type="entry name" value="Prokaryotic lipoproteins and lipoprotein localization factors"/>
    <property type="match status" value="1"/>
</dbReference>
<evidence type="ECO:0000313" key="2">
    <source>
        <dbReference type="EMBL" id="TQM71681.1"/>
    </source>
</evidence>
<protein>
    <recommendedName>
        <fullName evidence="4">Lipoprotein LprG</fullName>
    </recommendedName>
</protein>
<dbReference type="RefSeq" id="WP_246077596.1">
    <property type="nucleotide sequence ID" value="NZ_VFPO01000001.1"/>
</dbReference>
<dbReference type="InterPro" id="IPR029046">
    <property type="entry name" value="LolA/LolB/LppX"/>
</dbReference>
<gene>
    <name evidence="2" type="ORF">FHX41_5451</name>
</gene>
<evidence type="ECO:0000313" key="3">
    <source>
        <dbReference type="Proteomes" id="UP000316706"/>
    </source>
</evidence>
<name>A0A543IM85_9ACTN</name>
<dbReference type="Gene3D" id="2.50.20.20">
    <property type="match status" value="1"/>
</dbReference>
<proteinExistence type="predicted"/>
<evidence type="ECO:0000256" key="1">
    <source>
        <dbReference type="SAM" id="MobiDB-lite"/>
    </source>
</evidence>
<dbReference type="PROSITE" id="PS51257">
    <property type="entry name" value="PROKAR_LIPOPROTEIN"/>
    <property type="match status" value="1"/>
</dbReference>
<dbReference type="AlphaFoldDB" id="A0A543IM85"/>
<reference evidence="2 3" key="1">
    <citation type="submission" date="2019-06" db="EMBL/GenBank/DDBJ databases">
        <title>Sequencing the genomes of 1000 actinobacteria strains.</title>
        <authorList>
            <person name="Klenk H.-P."/>
        </authorList>
    </citation>
    <scope>NUCLEOTIDE SEQUENCE [LARGE SCALE GENOMIC DNA]</scope>
    <source>
        <strain evidence="2 3">DSM 45043</strain>
    </source>
</reference>
<keyword evidence="3" id="KW-1185">Reference proteome</keyword>
<sequence length="285" mass="29750">MNRRLVAAAGGTALSAALLLSGCGGGGGAEDTGNMKLSAGQALLKTSQKTGEADTFKADLTVTGAGPRGSGEIRANGQFQLRPTLRFSARLDDLSRDGKSVPGAQGQAVFTGDALYAKVPQLAQFVSGGKPWVKIGVAEASRHTGFDVQGLISQVEKVDPAEQTTMFTGSKDARRVGTEKVDGVETTHYTGTVTVKDALARLDAEAREKVSRRLLADAADSKIHFDVWIDGENLPRKLVSKIDGERGDTGTVTVLYSDYGESFTVNPPPADQVGELSLGSLPGGD</sequence>
<evidence type="ECO:0008006" key="4">
    <source>
        <dbReference type="Google" id="ProtNLM"/>
    </source>
</evidence>